<feature type="domain" description="Type III restriction enzyme C-terminal endonuclease" evidence="1">
    <location>
        <begin position="731"/>
        <end position="837"/>
    </location>
</feature>
<keyword evidence="3" id="KW-1185">Reference proteome</keyword>
<dbReference type="EMBL" id="JBHSGT010000023">
    <property type="protein sequence ID" value="MFC4709837.1"/>
    <property type="molecule type" value="Genomic_DNA"/>
</dbReference>
<name>A0ABV9M1Z8_9ENTE</name>
<dbReference type="Proteomes" id="UP001596026">
    <property type="component" value="Unassembled WGS sequence"/>
</dbReference>
<dbReference type="Gene3D" id="3.40.50.300">
    <property type="entry name" value="P-loop containing nucleotide triphosphate hydrolases"/>
    <property type="match status" value="1"/>
</dbReference>
<keyword evidence="2" id="KW-0540">Nuclease</keyword>
<dbReference type="Pfam" id="PF19778">
    <property type="entry name" value="RE_endonuc"/>
    <property type="match status" value="1"/>
</dbReference>
<dbReference type="RefSeq" id="WP_379964171.1">
    <property type="nucleotide sequence ID" value="NZ_JBHSGT010000023.1"/>
</dbReference>
<dbReference type="InterPro" id="IPR027417">
    <property type="entry name" value="P-loop_NTPase"/>
</dbReference>
<keyword evidence="2" id="KW-0255">Endonuclease</keyword>
<reference evidence="3" key="1">
    <citation type="journal article" date="2019" name="Int. J. Syst. Evol. Microbiol.">
        <title>The Global Catalogue of Microorganisms (GCM) 10K type strain sequencing project: providing services to taxonomists for standard genome sequencing and annotation.</title>
        <authorList>
            <consortium name="The Broad Institute Genomics Platform"/>
            <consortium name="The Broad Institute Genome Sequencing Center for Infectious Disease"/>
            <person name="Wu L."/>
            <person name="Ma J."/>
        </authorList>
    </citation>
    <scope>NUCLEOTIDE SEQUENCE [LARGE SCALE GENOMIC DNA]</scope>
    <source>
        <strain evidence="3">CGMCC 1.19061</strain>
    </source>
</reference>
<feature type="non-terminal residue" evidence="2">
    <location>
        <position position="1"/>
    </location>
</feature>
<proteinExistence type="predicted"/>
<keyword evidence="2" id="KW-0378">Hydrolase</keyword>
<sequence>MKIFLFSFQGALFASKYIIRGGRSKDARIIYSKRDNFGSRRPIDVIAANNPILILDEPQKMGGKATQDALKNFNPLFSLNYSATHRTEHNLIYVLDALDAYNKKLVKRIAVKGFELKNFRGTDEYLYLDEIILSPNKPPKARLHLEIKYKQSINREARLVEEGDNLFHLSKEMEQYKGYTVSSINPITDSVSFTNGEVIRKGDVVGDISERDMRRIQIRETIKSHFEKEANLYKQGIKTLSLFFIDEVAKYRQYDEDDNEILGEYGQVFQEEYMDLLETYRTILDKDYLQYLDSIGVEETHTGYFSIDRKGKAIDSRIKRGQDSSDDISAYDLILKNKERLLSFKEPVRFIFSHSALREGWDNPNVFQICTLKHSDSQIAKRQEVGRGLRLCVNQNGDRMDKESLGELVHDMNILTVIASDSYSEFVRDLQKDIKDNLYDRPTKATREYFFGKIVETEEGSREITDKEASDIVFYLIRSDYINNDFEVTDKYHKDLENDELLPVPEDLKEMEEGIHYLVQAIFDESVLDNMIKNDHETKLTDNELNNNFYKKEFQSLWNLINNKYSYKVKFDSEELVDKAIKYIDDNLKVSKLQYTISQGIQHEELDEHAFDRLDSFEVLETKTQVLDHASISQVEYDLVGKIAEETVLTRGTIVKILKGIEERTFQMFKDNPEEFITKVTRLINSQKATMVVDHITYNRTENKYDSSIFTAGSKNKNIKNALKTNKHIQDYVFVDGISEDSVESRFAKSIDRADEVVVYAKLPKGFAIPTPVGNYTPDWAIAFKEGAVKHVYFIAETKGSLDSMELRNIEKAKIDCAKSLFNNISTNNLRYDHVTDYQSLLNIVK</sequence>
<gene>
    <name evidence="2" type="ORF">ACFO3L_04200</name>
</gene>
<accession>A0ABV9M1Z8</accession>
<dbReference type="InterPro" id="IPR045572">
    <property type="entry name" value="RE_endonuc_C"/>
</dbReference>
<comment type="caution">
    <text evidence="2">The sequence shown here is derived from an EMBL/GenBank/DDBJ whole genome shotgun (WGS) entry which is preliminary data.</text>
</comment>
<evidence type="ECO:0000259" key="1">
    <source>
        <dbReference type="Pfam" id="PF19778"/>
    </source>
</evidence>
<evidence type="ECO:0000313" key="2">
    <source>
        <dbReference type="EMBL" id="MFC4709837.1"/>
    </source>
</evidence>
<evidence type="ECO:0000313" key="3">
    <source>
        <dbReference type="Proteomes" id="UP001596026"/>
    </source>
</evidence>
<protein>
    <submittedName>
        <fullName evidence="2">Restriction endonuclease subunit R</fullName>
    </submittedName>
</protein>
<organism evidence="2 3">
    <name type="scientific">Enterococcus eurekensis</name>
    <dbReference type="NCBI Taxonomy" id="1159753"/>
    <lineage>
        <taxon>Bacteria</taxon>
        <taxon>Bacillati</taxon>
        <taxon>Bacillota</taxon>
        <taxon>Bacilli</taxon>
        <taxon>Lactobacillales</taxon>
        <taxon>Enterococcaceae</taxon>
        <taxon>Enterococcus</taxon>
    </lineage>
</organism>
<dbReference type="GO" id="GO:0004519">
    <property type="term" value="F:endonuclease activity"/>
    <property type="evidence" value="ECO:0007669"/>
    <property type="project" value="UniProtKB-KW"/>
</dbReference>